<name>A0A6B8VGJ1_9CORY</name>
<gene>
    <name evidence="4" type="primary">cfp6</name>
    <name evidence="4" type="ORF">CETAM_05710</name>
</gene>
<feature type="transmembrane region" description="Helical" evidence="2">
    <location>
        <begin position="20"/>
        <end position="53"/>
    </location>
</feature>
<keyword evidence="5" id="KW-1185">Reference proteome</keyword>
<keyword evidence="2" id="KW-0472">Membrane</keyword>
<dbReference type="Proteomes" id="UP000425178">
    <property type="component" value="Chromosome"/>
</dbReference>
<evidence type="ECO:0000256" key="2">
    <source>
        <dbReference type="SAM" id="Phobius"/>
    </source>
</evidence>
<protein>
    <submittedName>
        <fullName evidence="4">Low molecular weight protein antigen 6</fullName>
    </submittedName>
</protein>
<feature type="domain" description="Low molecular weight protein antigen 6 PH" evidence="3">
    <location>
        <begin position="57"/>
        <end position="127"/>
    </location>
</feature>
<dbReference type="Pfam" id="PF10756">
    <property type="entry name" value="bPH_6"/>
    <property type="match status" value="1"/>
</dbReference>
<dbReference type="InterPro" id="IPR019692">
    <property type="entry name" value="CFP-6_PH"/>
</dbReference>
<feature type="compositionally biased region" description="Polar residues" evidence="1">
    <location>
        <begin position="183"/>
        <end position="194"/>
    </location>
</feature>
<evidence type="ECO:0000313" key="4">
    <source>
        <dbReference type="EMBL" id="QGU04412.1"/>
    </source>
</evidence>
<feature type="region of interest" description="Disordered" evidence="1">
    <location>
        <begin position="155"/>
        <end position="194"/>
    </location>
</feature>
<feature type="compositionally biased region" description="Basic and acidic residues" evidence="1">
    <location>
        <begin position="155"/>
        <end position="166"/>
    </location>
</feature>
<accession>A0A6B8VGJ1</accession>
<evidence type="ECO:0000313" key="5">
    <source>
        <dbReference type="Proteomes" id="UP000425178"/>
    </source>
</evidence>
<dbReference type="KEGG" id="ccoe:CETAM_05710"/>
<reference evidence="4 5" key="1">
    <citation type="journal article" date="2021" name="Int. J. Syst. Evol. Microbiol.">
        <title>Classification of three corynebacterial strains isolated from a small paddock in North Rhine-Westphalia: proposal of &lt;i&gt;Corynebacterium kalinowskii&lt;/i&gt; sp. nov., &lt;i&gt;Corynebacterium comes&lt;/i&gt; sp. nov. and &lt;i&gt;Corynebacterium occultum&lt;/i&gt; sp. nov.</title>
        <authorList>
            <person name="Schaffert L."/>
            <person name="Ruwe M."/>
            <person name="Milse J."/>
            <person name="Hanuschka K."/>
            <person name="Ortseifen V."/>
            <person name="Droste J."/>
            <person name="Brandt D."/>
            <person name="Schl L."/>
            <person name="Kutter Y."/>
            <person name="Vinke S."/>
            <person name="Vieh P."/>
            <person name="Jacob L."/>
            <person name="L N.C."/>
            <person name="Schulte-Berndt E."/>
            <person name="Hain C."/>
            <person name="Linder M."/>
            <person name="Schmidt P."/>
            <person name="Wollenschl L."/>
            <person name="Luttermann T."/>
            <person name="Thieme E."/>
            <person name="Hassa J."/>
            <person name="Haak M."/>
            <person name="Wittchen M."/>
            <person name="Mentz A."/>
            <person name="Persicke M."/>
            <person name="Busche T."/>
            <person name="R C."/>
        </authorList>
    </citation>
    <scope>NUCLEOTIDE SEQUENCE [LARGE SCALE GENOMIC DNA]</scope>
    <source>
        <strain evidence="4 5">2019</strain>
    </source>
</reference>
<sequence>MSSDAANADSVQFRPERTNILAAVLMIAIALLAVGAAPLYLFWVLLIPAAFLFWVLRARTTVGERGVDIQYAFRGSRSVGWDRLAGIGFKGSRALLTTKDGRKYPMPGITFNSLPELSEASRGRIPDVLTSAREAADDKVTIIRRDGEQILITKEEYAARQAEREATAGSHNGESENRPAKNNPDNTDTSRSSQ</sequence>
<keyword evidence="2" id="KW-0812">Transmembrane</keyword>
<evidence type="ECO:0000256" key="1">
    <source>
        <dbReference type="SAM" id="MobiDB-lite"/>
    </source>
</evidence>
<dbReference type="RefSeq" id="WP_156227798.1">
    <property type="nucleotide sequence ID" value="NZ_CP046453.1"/>
</dbReference>
<evidence type="ECO:0000259" key="3">
    <source>
        <dbReference type="Pfam" id="PF10756"/>
    </source>
</evidence>
<dbReference type="AlphaFoldDB" id="A0A6B8VGJ1"/>
<proteinExistence type="predicted"/>
<keyword evidence="2" id="KW-1133">Transmembrane helix</keyword>
<organism evidence="4 5">
    <name type="scientific">Corynebacterium comes</name>
    <dbReference type="NCBI Taxonomy" id="2675218"/>
    <lineage>
        <taxon>Bacteria</taxon>
        <taxon>Bacillati</taxon>
        <taxon>Actinomycetota</taxon>
        <taxon>Actinomycetes</taxon>
        <taxon>Mycobacteriales</taxon>
        <taxon>Corynebacteriaceae</taxon>
        <taxon>Corynebacterium</taxon>
    </lineage>
</organism>
<dbReference type="EMBL" id="CP046453">
    <property type="protein sequence ID" value="QGU04412.1"/>
    <property type="molecule type" value="Genomic_DNA"/>
</dbReference>